<keyword evidence="3" id="KW-1185">Reference proteome</keyword>
<reference evidence="2" key="2">
    <citation type="submission" date="2020-04" db="EMBL/GenBank/DDBJ databases">
        <authorList>
            <person name="Santos R.A.C."/>
            <person name="Steenwyk J.L."/>
            <person name="Rivero-Menendez O."/>
            <person name="Mead M.E."/>
            <person name="Silva L.P."/>
            <person name="Bastos R.W."/>
            <person name="Alastruey-Izquierdo A."/>
            <person name="Goldman G.H."/>
            <person name="Rokas A."/>
        </authorList>
    </citation>
    <scope>NUCLEOTIDE SEQUENCE</scope>
    <source>
        <strain evidence="2">CNM-CM6805</strain>
    </source>
</reference>
<dbReference type="OrthoDB" id="10299642at2759"/>
<sequence length="163" mass="17861">MVLGTPFQTPAKRKEQCANKKPSLGIRVPGQRADVRRPTDSQKRPSREQLTRQVKRIKSSPRQIQTPRRQPAVPKVDEKHLAGEQGPQDLQACFPAHKERPAVPLQDDTSPCARAAGKKDIFRRRGLVSKARSKFSQAQLGTKGTGLPQELSGKENGGSGLVG</sequence>
<evidence type="ECO:0000256" key="1">
    <source>
        <dbReference type="SAM" id="MobiDB-lite"/>
    </source>
</evidence>
<organism evidence="2 3">
    <name type="scientific">Aspergillus fumigatiaffinis</name>
    <dbReference type="NCBI Taxonomy" id="340414"/>
    <lineage>
        <taxon>Eukaryota</taxon>
        <taxon>Fungi</taxon>
        <taxon>Dikarya</taxon>
        <taxon>Ascomycota</taxon>
        <taxon>Pezizomycotina</taxon>
        <taxon>Eurotiomycetes</taxon>
        <taxon>Eurotiomycetidae</taxon>
        <taxon>Eurotiales</taxon>
        <taxon>Aspergillaceae</taxon>
        <taxon>Aspergillus</taxon>
        <taxon>Aspergillus subgen. Fumigati</taxon>
    </lineage>
</organism>
<dbReference type="EMBL" id="JAAAPX010000087">
    <property type="protein sequence ID" value="KAF4232678.1"/>
    <property type="molecule type" value="Genomic_DNA"/>
</dbReference>
<proteinExistence type="predicted"/>
<reference evidence="2" key="1">
    <citation type="journal article" date="2020" name="bioRxiv">
        <title>Genomic and phenotypic heterogeneity of clinical isolates of the human pathogens Aspergillus fumigatus, Aspergillus lentulus and Aspergillus fumigatiaffinis.</title>
        <authorList>
            <person name="dos Santos R.A.C."/>
            <person name="Steenwyk J.L."/>
            <person name="Rivero-Menendez O."/>
            <person name="Mead M.E."/>
            <person name="Silva L.P."/>
            <person name="Bastos R.W."/>
            <person name="Alastruey-Izquierdo A."/>
            <person name="Goldman G.H."/>
            <person name="Rokas A."/>
        </authorList>
    </citation>
    <scope>NUCLEOTIDE SEQUENCE</scope>
    <source>
        <strain evidence="2">CNM-CM6805</strain>
    </source>
</reference>
<gene>
    <name evidence="2" type="ORF">CNMCM6805_009701</name>
</gene>
<protein>
    <submittedName>
        <fullName evidence="2">Uncharacterized protein</fullName>
    </submittedName>
</protein>
<evidence type="ECO:0000313" key="3">
    <source>
        <dbReference type="Proteomes" id="UP000653565"/>
    </source>
</evidence>
<feature type="compositionally biased region" description="Basic residues" evidence="1">
    <location>
        <begin position="124"/>
        <end position="133"/>
    </location>
</feature>
<name>A0A8H4M8Q1_9EURO</name>
<feature type="region of interest" description="Disordered" evidence="1">
    <location>
        <begin position="1"/>
        <end position="85"/>
    </location>
</feature>
<feature type="compositionally biased region" description="Basic and acidic residues" evidence="1">
    <location>
        <begin position="33"/>
        <end position="50"/>
    </location>
</feature>
<evidence type="ECO:0000313" key="2">
    <source>
        <dbReference type="EMBL" id="KAF4232678.1"/>
    </source>
</evidence>
<accession>A0A8H4M8Q1</accession>
<feature type="region of interest" description="Disordered" evidence="1">
    <location>
        <begin position="124"/>
        <end position="163"/>
    </location>
</feature>
<comment type="caution">
    <text evidence="2">The sequence shown here is derived from an EMBL/GenBank/DDBJ whole genome shotgun (WGS) entry which is preliminary data.</text>
</comment>
<dbReference type="AlphaFoldDB" id="A0A8H4M8Q1"/>
<dbReference type="Proteomes" id="UP000653565">
    <property type="component" value="Unassembled WGS sequence"/>
</dbReference>